<dbReference type="Proteomes" id="UP001642464">
    <property type="component" value="Unassembled WGS sequence"/>
</dbReference>
<sequence length="150" mass="16626">MGGRKTLGPKKHTAKQIAREKAKELKRFSCLEFFKLETKLEDHLDPGAKWELDGLTIDNVNPNLFCNVLEASGQFLFVLFGHQRPSIGRTSIAGAMSGVRVSFNISGEPVESQAGQSTVEFTGPCIQRYMEACGRPITEDQALRLMVQPE</sequence>
<proteinExistence type="predicted"/>
<evidence type="ECO:0000313" key="1">
    <source>
        <dbReference type="EMBL" id="CAK9026269.1"/>
    </source>
</evidence>
<dbReference type="EMBL" id="CAXAMM010011471">
    <property type="protein sequence ID" value="CAK9026269.1"/>
    <property type="molecule type" value="Genomic_DNA"/>
</dbReference>
<organism evidence="1 2">
    <name type="scientific">Durusdinium trenchii</name>
    <dbReference type="NCBI Taxonomy" id="1381693"/>
    <lineage>
        <taxon>Eukaryota</taxon>
        <taxon>Sar</taxon>
        <taxon>Alveolata</taxon>
        <taxon>Dinophyceae</taxon>
        <taxon>Suessiales</taxon>
        <taxon>Symbiodiniaceae</taxon>
        <taxon>Durusdinium</taxon>
    </lineage>
</organism>
<evidence type="ECO:0000313" key="2">
    <source>
        <dbReference type="Proteomes" id="UP001642464"/>
    </source>
</evidence>
<accession>A0ABP0KIC2</accession>
<keyword evidence="2" id="KW-1185">Reference proteome</keyword>
<gene>
    <name evidence="1" type="ORF">SCF082_LOCUS17428</name>
</gene>
<feature type="non-terminal residue" evidence="1">
    <location>
        <position position="150"/>
    </location>
</feature>
<name>A0ABP0KIC2_9DINO</name>
<reference evidence="1 2" key="1">
    <citation type="submission" date="2024-02" db="EMBL/GenBank/DDBJ databases">
        <authorList>
            <person name="Chen Y."/>
            <person name="Shah S."/>
            <person name="Dougan E. K."/>
            <person name="Thang M."/>
            <person name="Chan C."/>
        </authorList>
    </citation>
    <scope>NUCLEOTIDE SEQUENCE [LARGE SCALE GENOMIC DNA]</scope>
</reference>
<protein>
    <submittedName>
        <fullName evidence="1">Uncharacterized protein</fullName>
    </submittedName>
</protein>
<comment type="caution">
    <text evidence="1">The sequence shown here is derived from an EMBL/GenBank/DDBJ whole genome shotgun (WGS) entry which is preliminary data.</text>
</comment>